<reference evidence="3" key="1">
    <citation type="journal article" date="2020" name="Nat. Commun.">
        <title>Genome sequence of the cluster root forming white lupin.</title>
        <authorList>
            <person name="Hufnagel B."/>
            <person name="Marques A."/>
            <person name="Soriano A."/>
            <person name="Marques L."/>
            <person name="Divol F."/>
            <person name="Doumas P."/>
            <person name="Sallet E."/>
            <person name="Mancinotti D."/>
            <person name="Carrere S."/>
            <person name="Marande W."/>
            <person name="Arribat S."/>
            <person name="Keller J."/>
            <person name="Huneau C."/>
            <person name="Blein T."/>
            <person name="Aime D."/>
            <person name="Laguerre M."/>
            <person name="Taylor J."/>
            <person name="Schubert V."/>
            <person name="Nelson M."/>
            <person name="Geu-Flores F."/>
            <person name="Crespi M."/>
            <person name="Gallardo-Guerrero K."/>
            <person name="Delaux P.-M."/>
            <person name="Salse J."/>
            <person name="Berges H."/>
            <person name="Guyot R."/>
            <person name="Gouzy J."/>
            <person name="Peret B."/>
        </authorList>
    </citation>
    <scope>NUCLEOTIDE SEQUENCE [LARGE SCALE GENOMIC DNA]</scope>
    <source>
        <strain evidence="3">cv. Amiga</strain>
    </source>
</reference>
<name>A0A6A4N256_LUPAL</name>
<dbReference type="EMBL" id="WOCE01000026">
    <property type="protein sequence ID" value="KAE9584460.1"/>
    <property type="molecule type" value="Genomic_DNA"/>
</dbReference>
<dbReference type="Proteomes" id="UP000447434">
    <property type="component" value="Unassembled WGS sequence"/>
</dbReference>
<accession>A0A6A4N256</accession>
<gene>
    <name evidence="2" type="ORF">Lalb_Chr00c01g0403841</name>
</gene>
<evidence type="ECO:0000313" key="3">
    <source>
        <dbReference type="Proteomes" id="UP000447434"/>
    </source>
</evidence>
<dbReference type="AlphaFoldDB" id="A0A6A4N256"/>
<keyword evidence="3" id="KW-1185">Reference proteome</keyword>
<feature type="transmembrane region" description="Helical" evidence="1">
    <location>
        <begin position="29"/>
        <end position="46"/>
    </location>
</feature>
<organism evidence="2 3">
    <name type="scientific">Lupinus albus</name>
    <name type="common">White lupine</name>
    <name type="synonym">Lupinus termis</name>
    <dbReference type="NCBI Taxonomy" id="3870"/>
    <lineage>
        <taxon>Eukaryota</taxon>
        <taxon>Viridiplantae</taxon>
        <taxon>Streptophyta</taxon>
        <taxon>Embryophyta</taxon>
        <taxon>Tracheophyta</taxon>
        <taxon>Spermatophyta</taxon>
        <taxon>Magnoliopsida</taxon>
        <taxon>eudicotyledons</taxon>
        <taxon>Gunneridae</taxon>
        <taxon>Pentapetalae</taxon>
        <taxon>rosids</taxon>
        <taxon>fabids</taxon>
        <taxon>Fabales</taxon>
        <taxon>Fabaceae</taxon>
        <taxon>Papilionoideae</taxon>
        <taxon>50 kb inversion clade</taxon>
        <taxon>genistoids sensu lato</taxon>
        <taxon>core genistoids</taxon>
        <taxon>Genisteae</taxon>
        <taxon>Lupinus</taxon>
    </lineage>
</organism>
<evidence type="ECO:0000313" key="2">
    <source>
        <dbReference type="EMBL" id="KAE9584460.1"/>
    </source>
</evidence>
<protein>
    <submittedName>
        <fullName evidence="2">Uncharacterized protein</fullName>
    </submittedName>
</protein>
<proteinExistence type="predicted"/>
<keyword evidence="1" id="KW-0472">Membrane</keyword>
<keyword evidence="1" id="KW-0812">Transmembrane</keyword>
<keyword evidence="1" id="KW-1133">Transmembrane helix</keyword>
<evidence type="ECO:0000256" key="1">
    <source>
        <dbReference type="SAM" id="Phobius"/>
    </source>
</evidence>
<sequence>MTYSFVCFVLLSLIIPLQVNRRMKYARSGALGALDFGFTIYVFRILNDYLRI</sequence>
<comment type="caution">
    <text evidence="2">The sequence shown here is derived from an EMBL/GenBank/DDBJ whole genome shotgun (WGS) entry which is preliminary data.</text>
</comment>